<keyword evidence="1 6" id="KW-0853">WD repeat</keyword>
<dbReference type="PROSITE" id="PS50082">
    <property type="entry name" value="WD_REPEATS_2"/>
    <property type="match status" value="1"/>
</dbReference>
<dbReference type="EMBL" id="PDLM01000017">
    <property type="protein sequence ID" value="RDW58783.1"/>
    <property type="molecule type" value="Genomic_DNA"/>
</dbReference>
<evidence type="ECO:0000256" key="6">
    <source>
        <dbReference type="PROSITE-ProRule" id="PRU00221"/>
    </source>
</evidence>
<dbReference type="InterPro" id="IPR036322">
    <property type="entry name" value="WD40_repeat_dom_sf"/>
</dbReference>
<comment type="similarity">
    <text evidence="3">Belongs to the WD repeat MDV1/CAF4 family.</text>
</comment>
<dbReference type="SMART" id="SM00320">
    <property type="entry name" value="WD40"/>
    <property type="match status" value="1"/>
</dbReference>
<evidence type="ECO:0000256" key="3">
    <source>
        <dbReference type="ARBA" id="ARBA00038415"/>
    </source>
</evidence>
<dbReference type="AlphaFoldDB" id="A0A3D8QAB5"/>
<dbReference type="STRING" id="1849047.A0A3D8QAB5"/>
<proteinExistence type="inferred from homology"/>
<comment type="caution">
    <text evidence="7">The sequence shown here is derived from an EMBL/GenBank/DDBJ whole genome shotgun (WGS) entry which is preliminary data.</text>
</comment>
<evidence type="ECO:0000313" key="8">
    <source>
        <dbReference type="Proteomes" id="UP000256645"/>
    </source>
</evidence>
<feature type="repeat" description="WD" evidence="6">
    <location>
        <begin position="61"/>
        <end position="102"/>
    </location>
</feature>
<dbReference type="OrthoDB" id="3783534at2759"/>
<dbReference type="PANTHER" id="PTHR22847">
    <property type="entry name" value="WD40 REPEAT PROTEIN"/>
    <property type="match status" value="1"/>
</dbReference>
<accession>A0A3D8QAB5</accession>
<sequence length="147" mass="16070">MSAGVLSMTKFEAYLSASKHIPTLLAIVRDGQRNLFREEEPKWITFMPAMDNQWSRCLQTLEGHSEPVNSVAFSHNSAQLVSASYDTTVKIWDTGSGECLQTLGVGETLEDIAFSTTDSHLLTNRGALDLTLIAATGHPSYQGCGYL</sequence>
<dbReference type="Proteomes" id="UP000256645">
    <property type="component" value="Unassembled WGS sequence"/>
</dbReference>
<name>A0A3D8QAB5_9HELO</name>
<dbReference type="SUPFAM" id="SSF50978">
    <property type="entry name" value="WD40 repeat-like"/>
    <property type="match status" value="1"/>
</dbReference>
<gene>
    <name evidence="7" type="ORF">BP6252_13259</name>
</gene>
<keyword evidence="2" id="KW-0677">Repeat</keyword>
<dbReference type="InterPro" id="IPR001680">
    <property type="entry name" value="WD40_rpt"/>
</dbReference>
<reference evidence="7 8" key="1">
    <citation type="journal article" date="2018" name="IMA Fungus">
        <title>IMA Genome-F 9: Draft genome sequence of Annulohypoxylon stygium, Aspergillus mulundensis, Berkeleyomyces basicola (syn. Thielaviopsis basicola), Ceratocystis smalleyi, two Cercospora beticola strains, Coleophoma cylindrospora, Fusarium fracticaudum, Phialophora cf. hyalina, and Morchella septimelata.</title>
        <authorList>
            <person name="Wingfield B.D."/>
            <person name="Bills G.F."/>
            <person name="Dong Y."/>
            <person name="Huang W."/>
            <person name="Nel W.J."/>
            <person name="Swalarsk-Parry B.S."/>
            <person name="Vaghefi N."/>
            <person name="Wilken P.M."/>
            <person name="An Z."/>
            <person name="de Beer Z.W."/>
            <person name="De Vos L."/>
            <person name="Chen L."/>
            <person name="Duong T.A."/>
            <person name="Gao Y."/>
            <person name="Hammerbacher A."/>
            <person name="Kikkert J.R."/>
            <person name="Li Y."/>
            <person name="Li H."/>
            <person name="Li K."/>
            <person name="Li Q."/>
            <person name="Liu X."/>
            <person name="Ma X."/>
            <person name="Naidoo K."/>
            <person name="Pethybridge S.J."/>
            <person name="Sun J."/>
            <person name="Steenkamp E.T."/>
            <person name="van der Nest M.A."/>
            <person name="van Wyk S."/>
            <person name="Wingfield M.J."/>
            <person name="Xiong C."/>
            <person name="Yue Q."/>
            <person name="Zhang X."/>
        </authorList>
    </citation>
    <scope>NUCLEOTIDE SEQUENCE [LARGE SCALE GENOMIC DNA]</scope>
    <source>
        <strain evidence="7 8">BP6252</strain>
    </source>
</reference>
<keyword evidence="8" id="KW-1185">Reference proteome</keyword>
<evidence type="ECO:0000313" key="7">
    <source>
        <dbReference type="EMBL" id="RDW58783.1"/>
    </source>
</evidence>
<dbReference type="PROSITE" id="PS00678">
    <property type="entry name" value="WD_REPEATS_1"/>
    <property type="match status" value="1"/>
</dbReference>
<evidence type="ECO:0000256" key="4">
    <source>
        <dbReference type="ARBA" id="ARBA00039789"/>
    </source>
</evidence>
<evidence type="ECO:0000256" key="1">
    <source>
        <dbReference type="ARBA" id="ARBA00022574"/>
    </source>
</evidence>
<dbReference type="PANTHER" id="PTHR22847:SF637">
    <property type="entry name" value="WD REPEAT DOMAIN 5B"/>
    <property type="match status" value="1"/>
</dbReference>
<evidence type="ECO:0000256" key="5">
    <source>
        <dbReference type="ARBA" id="ARBA00043913"/>
    </source>
</evidence>
<dbReference type="PROSITE" id="PS50294">
    <property type="entry name" value="WD_REPEATS_REGION"/>
    <property type="match status" value="1"/>
</dbReference>
<dbReference type="InterPro" id="IPR019775">
    <property type="entry name" value="WD40_repeat_CS"/>
</dbReference>
<evidence type="ECO:0000256" key="2">
    <source>
        <dbReference type="ARBA" id="ARBA00022737"/>
    </source>
</evidence>
<dbReference type="Gene3D" id="2.130.10.10">
    <property type="entry name" value="YVTN repeat-like/Quinoprotein amine dehydrogenase"/>
    <property type="match status" value="1"/>
</dbReference>
<dbReference type="GO" id="GO:1990234">
    <property type="term" value="C:transferase complex"/>
    <property type="evidence" value="ECO:0007669"/>
    <property type="project" value="UniProtKB-ARBA"/>
</dbReference>
<dbReference type="InterPro" id="IPR015943">
    <property type="entry name" value="WD40/YVTN_repeat-like_dom_sf"/>
</dbReference>
<organism evidence="7 8">
    <name type="scientific">Coleophoma cylindrospora</name>
    <dbReference type="NCBI Taxonomy" id="1849047"/>
    <lineage>
        <taxon>Eukaryota</taxon>
        <taxon>Fungi</taxon>
        <taxon>Dikarya</taxon>
        <taxon>Ascomycota</taxon>
        <taxon>Pezizomycotina</taxon>
        <taxon>Leotiomycetes</taxon>
        <taxon>Helotiales</taxon>
        <taxon>Dermateaceae</taxon>
        <taxon>Coleophoma</taxon>
    </lineage>
</organism>
<dbReference type="Pfam" id="PF00400">
    <property type="entry name" value="WD40"/>
    <property type="match status" value="1"/>
</dbReference>
<comment type="function">
    <text evidence="5">Involved in mitochondrial fission. Acts as an adapter protein required to form mitochondrial fission complexes. Formation of these complexes is required to promote constriction and fission of the mitochondrial compartment at a late step in mitochondrial division.</text>
</comment>
<protein>
    <recommendedName>
        <fullName evidence="4">Mitochondrial division protein 1</fullName>
    </recommendedName>
</protein>